<dbReference type="HOGENOM" id="CLU_674268_0_0_0"/>
<dbReference type="GO" id="GO:1902201">
    <property type="term" value="P:negative regulation of bacterial-type flagellum-dependent cell motility"/>
    <property type="evidence" value="ECO:0007669"/>
    <property type="project" value="TreeGrafter"/>
</dbReference>
<dbReference type="FunFam" id="3.30.70.270:FF:000001">
    <property type="entry name" value="Diguanylate cyclase domain protein"/>
    <property type="match status" value="1"/>
</dbReference>
<keyword evidence="3" id="KW-1003">Cell membrane</keyword>
<keyword evidence="6 8" id="KW-0472">Membrane</keyword>
<dbReference type="RefSeq" id="WP_013568719.1">
    <property type="nucleotide sequence ID" value="NC_014963.1"/>
</dbReference>
<feature type="transmembrane region" description="Helical" evidence="8">
    <location>
        <begin position="154"/>
        <end position="173"/>
    </location>
</feature>
<comment type="subcellular location">
    <subcellularLocation>
        <location evidence="1">Cell membrane</location>
        <topology evidence="1">Multi-pass membrane protein</topology>
    </subcellularLocation>
</comment>
<dbReference type="Pfam" id="PF00990">
    <property type="entry name" value="GGDEF"/>
    <property type="match status" value="1"/>
</dbReference>
<dbReference type="Pfam" id="PF05231">
    <property type="entry name" value="MASE1"/>
    <property type="match status" value="1"/>
</dbReference>
<dbReference type="eggNOG" id="COG3706">
    <property type="taxonomic scope" value="Bacteria"/>
</dbReference>
<dbReference type="NCBIfam" id="TIGR00254">
    <property type="entry name" value="GGDEF"/>
    <property type="match status" value="1"/>
</dbReference>
<dbReference type="STRING" id="401053.AciPR4_2184"/>
<feature type="transmembrane region" description="Helical" evidence="8">
    <location>
        <begin position="46"/>
        <end position="66"/>
    </location>
</feature>
<dbReference type="EC" id="2.7.7.65" evidence="2"/>
<dbReference type="InterPro" id="IPR029787">
    <property type="entry name" value="Nucleotide_cyclase"/>
</dbReference>
<dbReference type="InterPro" id="IPR050469">
    <property type="entry name" value="Diguanylate_Cyclase"/>
</dbReference>
<feature type="domain" description="GGDEF" evidence="9">
    <location>
        <begin position="265"/>
        <end position="401"/>
    </location>
</feature>
<evidence type="ECO:0000313" key="10">
    <source>
        <dbReference type="EMBL" id="ADV82986.1"/>
    </source>
</evidence>
<feature type="transmembrane region" description="Helical" evidence="8">
    <location>
        <begin position="193"/>
        <end position="215"/>
    </location>
</feature>
<dbReference type="GO" id="GO:0052621">
    <property type="term" value="F:diguanylate cyclase activity"/>
    <property type="evidence" value="ECO:0007669"/>
    <property type="project" value="UniProtKB-EC"/>
</dbReference>
<dbReference type="PANTHER" id="PTHR45138">
    <property type="entry name" value="REGULATORY COMPONENTS OF SENSORY TRANSDUCTION SYSTEM"/>
    <property type="match status" value="1"/>
</dbReference>
<reference evidence="10 11" key="1">
    <citation type="journal article" date="2012" name="Stand. Genomic Sci.">
        <title>Complete genome sequence of Terriglobus saanensis type strain SP1PR4(T), an Acidobacteria from tundra soil.</title>
        <authorList>
            <person name="Rawat S.R."/>
            <person name="Mannisto M.K."/>
            <person name="Starovoytov V."/>
            <person name="Goodwin L."/>
            <person name="Nolan M."/>
            <person name="Hauser L."/>
            <person name="Land M."/>
            <person name="Davenport K.W."/>
            <person name="Woyke T."/>
            <person name="Haggblom M.M."/>
        </authorList>
    </citation>
    <scope>NUCLEOTIDE SEQUENCE</scope>
    <source>
        <strain evidence="11">ATCC BAA-1853 / DSM 23119 / SP1PR4</strain>
    </source>
</reference>
<evidence type="ECO:0000313" key="11">
    <source>
        <dbReference type="Proteomes" id="UP000006844"/>
    </source>
</evidence>
<gene>
    <name evidence="10" type="ordered locus">AciPR4_2184</name>
</gene>
<dbReference type="Gene3D" id="3.30.70.270">
    <property type="match status" value="1"/>
</dbReference>
<dbReference type="GO" id="GO:0043709">
    <property type="term" value="P:cell adhesion involved in single-species biofilm formation"/>
    <property type="evidence" value="ECO:0007669"/>
    <property type="project" value="TreeGrafter"/>
</dbReference>
<evidence type="ECO:0000256" key="5">
    <source>
        <dbReference type="ARBA" id="ARBA00022989"/>
    </source>
</evidence>
<keyword evidence="4 8" id="KW-0812">Transmembrane</keyword>
<dbReference type="InterPro" id="IPR007895">
    <property type="entry name" value="MASE1"/>
</dbReference>
<accession>E8V8K7</accession>
<keyword evidence="11" id="KW-1185">Reference proteome</keyword>
<dbReference type="PANTHER" id="PTHR45138:SF9">
    <property type="entry name" value="DIGUANYLATE CYCLASE DGCM-RELATED"/>
    <property type="match status" value="1"/>
</dbReference>
<dbReference type="SMART" id="SM00267">
    <property type="entry name" value="GGDEF"/>
    <property type="match status" value="1"/>
</dbReference>
<dbReference type="GO" id="GO:0005886">
    <property type="term" value="C:plasma membrane"/>
    <property type="evidence" value="ECO:0007669"/>
    <property type="project" value="UniProtKB-SubCell"/>
</dbReference>
<keyword evidence="5 8" id="KW-1133">Transmembrane helix</keyword>
<dbReference type="CDD" id="cd01949">
    <property type="entry name" value="GGDEF"/>
    <property type="match status" value="1"/>
</dbReference>
<protein>
    <recommendedName>
        <fullName evidence="2">diguanylate cyclase</fullName>
        <ecNumber evidence="2">2.7.7.65</ecNumber>
    </recommendedName>
</protein>
<evidence type="ECO:0000259" key="9">
    <source>
        <dbReference type="PROSITE" id="PS50887"/>
    </source>
</evidence>
<evidence type="ECO:0000256" key="2">
    <source>
        <dbReference type="ARBA" id="ARBA00012528"/>
    </source>
</evidence>
<dbReference type="InterPro" id="IPR000160">
    <property type="entry name" value="GGDEF_dom"/>
</dbReference>
<comment type="catalytic activity">
    <reaction evidence="7">
        <text>2 GTP = 3',3'-c-di-GMP + 2 diphosphate</text>
        <dbReference type="Rhea" id="RHEA:24898"/>
        <dbReference type="ChEBI" id="CHEBI:33019"/>
        <dbReference type="ChEBI" id="CHEBI:37565"/>
        <dbReference type="ChEBI" id="CHEBI:58805"/>
        <dbReference type="EC" id="2.7.7.65"/>
    </reaction>
</comment>
<name>E8V8K7_TERSS</name>
<evidence type="ECO:0000256" key="3">
    <source>
        <dbReference type="ARBA" id="ARBA00022475"/>
    </source>
</evidence>
<dbReference type="EMBL" id="CP002467">
    <property type="protein sequence ID" value="ADV82986.1"/>
    <property type="molecule type" value="Genomic_DNA"/>
</dbReference>
<evidence type="ECO:0000256" key="4">
    <source>
        <dbReference type="ARBA" id="ARBA00022692"/>
    </source>
</evidence>
<feature type="transmembrane region" description="Helical" evidence="8">
    <location>
        <begin position="87"/>
        <end position="105"/>
    </location>
</feature>
<dbReference type="InterPro" id="IPR043128">
    <property type="entry name" value="Rev_trsase/Diguanyl_cyclase"/>
</dbReference>
<dbReference type="KEGG" id="tsa:AciPR4_2184"/>
<dbReference type="Proteomes" id="UP000006844">
    <property type="component" value="Chromosome"/>
</dbReference>
<evidence type="ECO:0000256" key="8">
    <source>
        <dbReference type="SAM" id="Phobius"/>
    </source>
</evidence>
<dbReference type="AlphaFoldDB" id="E8V8K7"/>
<organism evidence="10 11">
    <name type="scientific">Terriglobus saanensis (strain ATCC BAA-1853 / DSM 23119 / SP1PR4)</name>
    <dbReference type="NCBI Taxonomy" id="401053"/>
    <lineage>
        <taxon>Bacteria</taxon>
        <taxon>Pseudomonadati</taxon>
        <taxon>Acidobacteriota</taxon>
        <taxon>Terriglobia</taxon>
        <taxon>Terriglobales</taxon>
        <taxon>Acidobacteriaceae</taxon>
        <taxon>Terriglobus</taxon>
    </lineage>
</organism>
<evidence type="ECO:0000256" key="7">
    <source>
        <dbReference type="ARBA" id="ARBA00034247"/>
    </source>
</evidence>
<proteinExistence type="predicted"/>
<evidence type="ECO:0000256" key="1">
    <source>
        <dbReference type="ARBA" id="ARBA00004651"/>
    </source>
</evidence>
<dbReference type="PROSITE" id="PS50887">
    <property type="entry name" value="GGDEF"/>
    <property type="match status" value="1"/>
</dbReference>
<dbReference type="SUPFAM" id="SSF55073">
    <property type="entry name" value="Nucleotide cyclase"/>
    <property type="match status" value="1"/>
</dbReference>
<evidence type="ECO:0000256" key="6">
    <source>
        <dbReference type="ARBA" id="ARBA00023136"/>
    </source>
</evidence>
<feature type="transmembrane region" description="Helical" evidence="8">
    <location>
        <begin position="117"/>
        <end position="142"/>
    </location>
</feature>
<sequence>MHGYPLLTDFANMTANAVGPLLGAWTLPRFEKLDDWLQKPHLVSRFVIFSLFLAPLVSGSILGAYRHFLLQGFSFWTVMERRGIADMLGYALFTPLVLVLCSIQLRSVARLRTLSRTILLLVLVAVIAIAVFDQSSFALSFVLASVTLLVTLRLGFSAAVIAVNVISVIATVATMSGHGPFVLGGGAVLSSRIILLQSFLTLSMLAIFSISVIQLERKSFQDKLKAAYEQMEYLATTDPLTGLTNRRRFEEFLEVEWARAYRMGSSVAMLMIDTDDFKLYNDSFGHLAGDDCLTAIAEVTLPMKRRSTDVLARYGGEEFIFLLPINTLASAAVIAEAIRAGVEALYEQEGSLLKRKVTVSIGCAAMVPGPGLFSKMLIEASDRALYRAKENGRNRVELAEPVLAEVGK</sequence>